<feature type="compositionally biased region" description="Gly residues" evidence="3">
    <location>
        <begin position="2582"/>
        <end position="2610"/>
    </location>
</feature>
<keyword evidence="1" id="KW-0732">Signal</keyword>
<organism evidence="5 6">
    <name type="scientific">Candidatus Nitrosotenuis uzonensis</name>
    <dbReference type="NCBI Taxonomy" id="1407055"/>
    <lineage>
        <taxon>Archaea</taxon>
        <taxon>Nitrososphaerota</taxon>
        <taxon>Candidatus Nitrosotenuis</taxon>
    </lineage>
</organism>
<dbReference type="InterPro" id="IPR013320">
    <property type="entry name" value="ConA-like_dom_sf"/>
</dbReference>
<evidence type="ECO:0000256" key="3">
    <source>
        <dbReference type="SAM" id="MobiDB-lite"/>
    </source>
</evidence>
<dbReference type="EMBL" id="CBTY010000011">
    <property type="protein sequence ID" value="CDI06556.1"/>
    <property type="molecule type" value="Genomic_DNA"/>
</dbReference>
<dbReference type="Proteomes" id="UP000018159">
    <property type="component" value="Unassembled WGS sequence"/>
</dbReference>
<dbReference type="Pfam" id="PF13385">
    <property type="entry name" value="Laminin_G_3"/>
    <property type="match status" value="2"/>
</dbReference>
<keyword evidence="2" id="KW-1015">Disulfide bond</keyword>
<evidence type="ECO:0000313" key="6">
    <source>
        <dbReference type="Proteomes" id="UP000018159"/>
    </source>
</evidence>
<evidence type="ECO:0000313" key="5">
    <source>
        <dbReference type="EMBL" id="CDI06556.1"/>
    </source>
</evidence>
<feature type="domain" description="LamG-like jellyroll fold" evidence="4">
    <location>
        <begin position="469"/>
        <end position="621"/>
    </location>
</feature>
<feature type="region of interest" description="Disordered" evidence="3">
    <location>
        <begin position="1287"/>
        <end position="1308"/>
    </location>
</feature>
<dbReference type="InterPro" id="IPR006558">
    <property type="entry name" value="LamG-like"/>
</dbReference>
<evidence type="ECO:0000259" key="4">
    <source>
        <dbReference type="SMART" id="SM00560"/>
    </source>
</evidence>
<dbReference type="SMART" id="SM00560">
    <property type="entry name" value="LamGL"/>
    <property type="match status" value="1"/>
</dbReference>
<feature type="compositionally biased region" description="Polar residues" evidence="3">
    <location>
        <begin position="1296"/>
        <end position="1308"/>
    </location>
</feature>
<dbReference type="STRING" id="1407055.NITUZ_60083"/>
<sequence length="3120" mass="339646">MKSAKIISLSLIAILIISSFVSSNSNATLPKTSEQPIIFDDGKSDTILTKHYKVSIDEMKTQFANQEISLVLTKRPTVDHTTRLDISEKMMFSNGDGSNNPISLLKYNPVHAVLERIFNQRKLEFDNIWSILSTNTAVSPPTDPIGGLSSDQFDMFDVEQNHQHDKQLFKIQQQFFYDHGFDTNTVSQILQFENFVQPTQYVTDSIERQSQSLLLVFAISAFYIIVRSENPNTKIQNYKKVLSLIFIIILSSSAVITPVSISRAYWPEAYAEAMDELIVDEATTDTNHEITTEPALLERQSLTPMDVDEQNETTLIIPEANLTEAVDSINEPVFLLPVNTTDSITTANATEANTPLPTNTVTPTSNSTTLKELTETLQITGNTPLPTNTVTPTSNSTTLKELTEDLSMIESTPDKSLGTVIVPDATRSWGSNSTEIGSQLFGQVAINQTGIVLEGGFIKYAGNNTNHTSNIAVAAWLKPDYSSDTSKFTIISKEKTFELTLNNILYPQHKAIFSVFDGIKWHQIQTNSEIGQNWTHIAATFNGTNISIYVNGTLSNTKKTTQSLTVDSTGTVQKVTPSVSSTDSDVAIGAALDGRKVDNSEGIFSGSLDYVEIYDSYLTPDQILKIYSKTLPSILSKLVIVPNIEKIELDPINLLNQTNINGTLNTNMTQFVSLPTLNQTNQITISAWVDPIYNQFSDEFTIVSMERSFSLSINNVIDPKRTAVFSVFDGIRWTDVYGTSKIENPSHIAAVVNGTRIFLYVNGELQASKILSSSFSMSNGKLDVAPAEMANTDSDIIIGAYMYTRKGELYMSNKFSGIIENAIIYNRSLSSEEIKQLYLSEIKNESKQLPLFTENILSFTDIVTLTLIPKVTTPTNYTQIISESLQITESTDNTSIINELSNISLNENLGMENVIGLTSTTEPSISSSNYLGLSDSIELVKNVLPSNNTIYDEMFGIADSLSIQKLSPQITADSIIFEERGKDYYKVEYENGTGQITFGLPEWILDPSTNKYVEHIVTETPNEIIYDSMQIPFVFDKADCSVRIYEKGKIDANSQLAIGKKYWKLMEAQAGSNQWIESQINKNSCNIQVFSNSTGFFINAIRENKDGTFITTYGKKVDQPLESFLYYTNKNPEKTNTKYGFVNELENIESDEADLGDEIITSKPEIAQKFADKARKQLKKLLNDMSNSEVKELRQNEKLSKKKPDMVTETIEFKKTGKASLAFDFSKASKEFSNINLENRNGKLKTTVEFLEIAQPLQNGETAFLDPTVVFSSGTFVQVQAPGTTTNGNPVCKTPATVSQPSQSRASITRTNNANGCYRTAVEYNISSIDSRAVITDVKTSFTTASFASTRTCEVRAIEIRPTSHTLGGTQSSPEPDAQILWDDIGNGTQYATGIVCAATSGGPIDLGSGADNNLQTAIDNGQTWFALGWKLDDEVRPTVNPSERGSLFSAITMTVTYNFKAKLSEKLGIKDSISFTKNISKQFSDKLGMRDLLLVNKHLIKTLTENLGITKTVISTKIQTANERLGIQDTITVKKTTINLNERLGILDANVGLTRQVTDLHLTERLGLTDSLVAGKAHSVSLLEKLGIRDAIKITRNIFLTEKLGFNSAITTQKFPGIEFNTQNGCTIISNGSTSKTLFAGTDYTDPQGEAFVRIVDTRQQGIGRTSGGGTQNADRVTAYISDPDFAGGSITFTRAGTTNDDRICWQIVDYQGSPTSANAIKVRQVGTVTHSASGLTVDTPTVSGVVDDNDIFVFITGQSSVHAGSTRWSSSLNTAEWLAASDTARFTRGISNSNANPLSYAIVEFTGSNWSVQRIQHGYTATSAQTVSISDVGSIERAFFQYQHRSAITSTGLDEAGSEVYFSATNQITFDLEDTASPASSITGVAWVVSNSQTGPDAMIVQHKSGTRSGAGSEEFTQNISISTVRSLSTTSIMGENTRSSGTGTGFPVGHIAFNLTSTNNVVLITSDSANTQNYRFQVVQWPIKPSKTFSVSLNEKLGITDTIIKTSTIFRTEKLGISDVITTPTRTQSLTESLGMKDTVFAAATRTQSLTESLGITDTVATSITQFQSLTESLGMKDTVFAAATRTQSLTESLGITDNTAKTASKSLTESLGITDNTAKTVTKSLTENLGMTDNAARTANNVKLLSERLGVFDVPDDQQQLAVLTKSLRERLGMSDTILFKGGAKIEARDLSNNLVPGASYTVYPNPTGGNTPLLIVDNVSNDNDSIPGRVTFDLVPFGTYNFTMTVIPSTYNVLGNSTIHEVHRTQINGTAVFRVSPQSTPLSTIAPTVITTAPSLNSTVYDKWTSTYSATIVNGTSTHVIDKVQDLPPIISVGKDATTLLNSAITKQASVKLSISFSSLSSGKTIQNTIGIQNYSVPESPEITSVIPSIVTAPSGTSPQFVMTPPMNKIIPGQTMILPVETDLMPSWGGLKQLSVQSKDGVIPTAAPGDWLVIESAPTVPSAVGTNGISNNVRLFVEVKYRHAEDGIGYDWSQTANHKTKPVLKVQVAKSSSLASDANGCPVLTGYMFDTTSNTWKTQGIQVGNAVSINTNTCELDLTVDHFSRFSLSAPSSGTTGPSGPGGSPGTPGGSTGSGGGSSGGGGAVGTAGTTGQGFGGRLIQPIIIYQITYDVCDTNMARIIIGVHGTEAPAPAVKIRTPQKEVYTATLAREQPYLEANKILQISRYVYEAPLDPNLNFFIVTAEQAEGRTAVSASYLANIYQCRETIIVNPMRDLDKEMISEPTVEAGRPNIFDIKFQVGGSKPVSAYEVNQYVEHDAKIKFSSILDSPTTIQRAELRVITAGDNYTDYAAVRMNVVPLQNITNTYIASAEIPSSFLQAPAIIYWIHVINEEQKIQTSDRYFLGVKPTYDLDARIELDTTPSKAQGTTYKPTAYIFNKSEKPLFGSVSLVIDGKIVYTSPEQLFNNGQSVVNLEWKVPNTQAESEYSVKAQINLYDMTIETAQATLRTFQETRTYSISEPVLVNSVVAAGEMVARVGLLYSSDVNPSLHYRVVSPDGTCVIGQSDSCMVNGSTAGNRGNSVSVELEGQVYRIRYSGQDNPLERFSITSIDPIVGNWSITLESDGGLVPEAHATEDIQVKAKYRATYTKLLTMTSE</sequence>
<gene>
    <name evidence="5" type="ORF">NITUZ_60083</name>
</gene>
<dbReference type="Gene3D" id="2.60.120.200">
    <property type="match status" value="2"/>
</dbReference>
<reference evidence="5 6" key="1">
    <citation type="journal article" date="2013" name="PLoS ONE">
        <title>Enrichment and Genome Sequence of the Group I.1a Ammonia-Oxidizing Archaeon ?Ca. Nitrosotenuis uzonensis? Representing a Clade Globally.</title>
        <authorList>
            <person name="Lebedeva E.V."/>
            <person name="Hatzenpichler R."/>
            <person name="Pelletier E."/>
            <person name="Schuster N."/>
            <person name="Hauzmayer S."/>
            <person name="Bulaev A."/>
            <person name="Grigor'eva N.V."/>
            <person name="Galushko A."/>
            <person name="Schmid M."/>
            <person name="Palatinszky M."/>
            <person name="Le Paslier D."/>
            <person name="Daims H."/>
            <person name="Wagner M."/>
        </authorList>
    </citation>
    <scope>NUCLEOTIDE SEQUENCE [LARGE SCALE GENOMIC DNA]</scope>
    <source>
        <strain evidence="5 6">N4</strain>
    </source>
</reference>
<comment type="caution">
    <text evidence="5">The sequence shown here is derived from an EMBL/GenBank/DDBJ whole genome shotgun (WGS) entry which is preliminary data.</text>
</comment>
<dbReference type="SUPFAM" id="SSF49899">
    <property type="entry name" value="Concanavalin A-like lectins/glucanases"/>
    <property type="match status" value="2"/>
</dbReference>
<accession>V6AUJ8</accession>
<protein>
    <recommendedName>
        <fullName evidence="4">LamG-like jellyroll fold domain-containing protein</fullName>
    </recommendedName>
</protein>
<proteinExistence type="predicted"/>
<evidence type="ECO:0000256" key="1">
    <source>
        <dbReference type="ARBA" id="ARBA00022729"/>
    </source>
</evidence>
<keyword evidence="6" id="KW-1185">Reference proteome</keyword>
<name>V6AUJ8_9ARCH</name>
<evidence type="ECO:0000256" key="2">
    <source>
        <dbReference type="ARBA" id="ARBA00023157"/>
    </source>
</evidence>
<feature type="region of interest" description="Disordered" evidence="3">
    <location>
        <begin position="2574"/>
        <end position="2610"/>
    </location>
</feature>